<protein>
    <submittedName>
        <fullName evidence="1">Putative secreted protein</fullName>
    </submittedName>
</protein>
<sequence>MRTYFSLSLSLSLWDSSSDHRQIPGIIQLQCVTSLRIASHPPHPAAVAAAVIEKMAIDRAHFTRSTQHA</sequence>
<evidence type="ECO:0000313" key="1">
    <source>
        <dbReference type="EMBL" id="MBW71672.1"/>
    </source>
</evidence>
<reference evidence="1" key="1">
    <citation type="submission" date="2018-01" db="EMBL/GenBank/DDBJ databases">
        <title>An insight into the sialome of Amazonian anophelines.</title>
        <authorList>
            <person name="Ribeiro J.M."/>
            <person name="Scarpassa V."/>
            <person name="Calvo E."/>
        </authorList>
    </citation>
    <scope>NUCLEOTIDE SEQUENCE</scope>
</reference>
<name>A0A2M4D271_ANODA</name>
<accession>A0A2M4D271</accession>
<proteinExistence type="predicted"/>
<dbReference type="EMBL" id="GGFL01007494">
    <property type="protein sequence ID" value="MBW71672.1"/>
    <property type="molecule type" value="Transcribed_RNA"/>
</dbReference>
<organism evidence="1">
    <name type="scientific">Anopheles darlingi</name>
    <name type="common">Mosquito</name>
    <dbReference type="NCBI Taxonomy" id="43151"/>
    <lineage>
        <taxon>Eukaryota</taxon>
        <taxon>Metazoa</taxon>
        <taxon>Ecdysozoa</taxon>
        <taxon>Arthropoda</taxon>
        <taxon>Hexapoda</taxon>
        <taxon>Insecta</taxon>
        <taxon>Pterygota</taxon>
        <taxon>Neoptera</taxon>
        <taxon>Endopterygota</taxon>
        <taxon>Diptera</taxon>
        <taxon>Nematocera</taxon>
        <taxon>Culicoidea</taxon>
        <taxon>Culicidae</taxon>
        <taxon>Anophelinae</taxon>
        <taxon>Anopheles</taxon>
    </lineage>
</organism>
<dbReference type="AlphaFoldDB" id="A0A2M4D271"/>